<accession>A0A183KCH5</accession>
<dbReference type="WBParaSite" id="SCUD_0001271801-mRNA-1">
    <property type="protein sequence ID" value="SCUD_0001271801-mRNA-1"/>
    <property type="gene ID" value="SCUD_0001271801"/>
</dbReference>
<reference evidence="3" key="1">
    <citation type="submission" date="2016-06" db="UniProtKB">
        <authorList>
            <consortium name="WormBaseParasite"/>
        </authorList>
    </citation>
    <scope>IDENTIFICATION</scope>
</reference>
<protein>
    <submittedName>
        <fullName evidence="3">PIK helical domain-containing protein</fullName>
    </submittedName>
</protein>
<dbReference type="EMBL" id="UZAK01035322">
    <property type="protein sequence ID" value="VDP49850.1"/>
    <property type="molecule type" value="Genomic_DNA"/>
</dbReference>
<name>A0A183KCH5_9TREM</name>
<evidence type="ECO:0000313" key="1">
    <source>
        <dbReference type="EMBL" id="VDP49850.1"/>
    </source>
</evidence>
<gene>
    <name evidence="1" type="ORF">SCUD_LOCUS12715</name>
</gene>
<dbReference type="Proteomes" id="UP000279833">
    <property type="component" value="Unassembled WGS sequence"/>
</dbReference>
<proteinExistence type="predicted"/>
<keyword evidence="2" id="KW-1185">Reference proteome</keyword>
<evidence type="ECO:0000313" key="3">
    <source>
        <dbReference type="WBParaSite" id="SCUD_0001271801-mRNA-1"/>
    </source>
</evidence>
<evidence type="ECO:0000313" key="2">
    <source>
        <dbReference type="Proteomes" id="UP000279833"/>
    </source>
</evidence>
<reference evidence="1 2" key="2">
    <citation type="submission" date="2018-11" db="EMBL/GenBank/DDBJ databases">
        <authorList>
            <consortium name="Pathogen Informatics"/>
        </authorList>
    </citation>
    <scope>NUCLEOTIDE SEQUENCE [LARGE SCALE GENOMIC DNA]</scope>
    <source>
        <strain evidence="1">Dakar</strain>
        <strain evidence="2">Dakar, Senegal</strain>
    </source>
</reference>
<organism evidence="3">
    <name type="scientific">Schistosoma curassoni</name>
    <dbReference type="NCBI Taxonomy" id="6186"/>
    <lineage>
        <taxon>Eukaryota</taxon>
        <taxon>Metazoa</taxon>
        <taxon>Spiralia</taxon>
        <taxon>Lophotrochozoa</taxon>
        <taxon>Platyhelminthes</taxon>
        <taxon>Trematoda</taxon>
        <taxon>Digenea</taxon>
        <taxon>Strigeidida</taxon>
        <taxon>Schistosomatoidea</taxon>
        <taxon>Schistosomatidae</taxon>
        <taxon>Schistosoma</taxon>
    </lineage>
</organism>
<sequence length="50" mass="6266">METLWIIAEQSIEWNSSLYINFLDYEDFMELCLTLRCIREDRQYYPQLIR</sequence>
<dbReference type="AlphaFoldDB" id="A0A183KCH5"/>